<dbReference type="EMBL" id="QXBN01000033">
    <property type="protein sequence ID" value="RIT29262.1"/>
    <property type="molecule type" value="Genomic_DNA"/>
</dbReference>
<evidence type="ECO:0000256" key="3">
    <source>
        <dbReference type="ARBA" id="ARBA00022679"/>
    </source>
</evidence>
<protein>
    <recommendedName>
        <fullName evidence="1">site-specific DNA-methyltransferase (adenine-specific)</fullName>
        <ecNumber evidence="1">2.1.1.72</ecNumber>
    </recommendedName>
</protein>
<keyword evidence="4" id="KW-0949">S-adenosyl-L-methionine</keyword>
<dbReference type="Gene3D" id="3.40.50.150">
    <property type="entry name" value="Vaccinia Virus protein VP39"/>
    <property type="match status" value="1"/>
</dbReference>
<dbReference type="Pfam" id="PF02384">
    <property type="entry name" value="N6_Mtase"/>
    <property type="match status" value="1"/>
</dbReference>
<keyword evidence="5" id="KW-0680">Restriction system</keyword>
<dbReference type="PANTHER" id="PTHR42933:SF1">
    <property type="entry name" value="SITE-SPECIFIC DNA-METHYLTRANSFERASE (ADENINE-SPECIFIC)"/>
    <property type="match status" value="1"/>
</dbReference>
<dbReference type="SUPFAM" id="SSF53335">
    <property type="entry name" value="S-adenosyl-L-methionine-dependent methyltransferases"/>
    <property type="match status" value="1"/>
</dbReference>
<evidence type="ECO:0000313" key="10">
    <source>
        <dbReference type="Proteomes" id="UP000284557"/>
    </source>
</evidence>
<proteinExistence type="predicted"/>
<evidence type="ECO:0000313" key="9">
    <source>
        <dbReference type="EMBL" id="RIT29262.1"/>
    </source>
</evidence>
<gene>
    <name evidence="9" type="ORF">D2E76_25475</name>
</gene>
<keyword evidence="3" id="KW-0808">Transferase</keyword>
<name>A0ABD7HH78_9MYCO</name>
<dbReference type="InterPro" id="IPR051537">
    <property type="entry name" value="DNA_Adenine_Mtase"/>
</dbReference>
<comment type="catalytic activity">
    <reaction evidence="6">
        <text>a 2'-deoxyadenosine in DNA + S-adenosyl-L-methionine = an N(6)-methyl-2'-deoxyadenosine in DNA + S-adenosyl-L-homocysteine + H(+)</text>
        <dbReference type="Rhea" id="RHEA:15197"/>
        <dbReference type="Rhea" id="RHEA-COMP:12418"/>
        <dbReference type="Rhea" id="RHEA-COMP:12419"/>
        <dbReference type="ChEBI" id="CHEBI:15378"/>
        <dbReference type="ChEBI" id="CHEBI:57856"/>
        <dbReference type="ChEBI" id="CHEBI:59789"/>
        <dbReference type="ChEBI" id="CHEBI:90615"/>
        <dbReference type="ChEBI" id="CHEBI:90616"/>
        <dbReference type="EC" id="2.1.1.72"/>
    </reaction>
</comment>
<feature type="region of interest" description="Disordered" evidence="7">
    <location>
        <begin position="471"/>
        <end position="490"/>
    </location>
</feature>
<evidence type="ECO:0000256" key="1">
    <source>
        <dbReference type="ARBA" id="ARBA00011900"/>
    </source>
</evidence>
<accession>A0ABD7HH78</accession>
<dbReference type="InterPro" id="IPR029063">
    <property type="entry name" value="SAM-dependent_MTases_sf"/>
</dbReference>
<evidence type="ECO:0000256" key="2">
    <source>
        <dbReference type="ARBA" id="ARBA00022603"/>
    </source>
</evidence>
<dbReference type="InterPro" id="IPR003356">
    <property type="entry name" value="DNA_methylase_A-5"/>
</dbReference>
<evidence type="ECO:0000256" key="6">
    <source>
        <dbReference type="ARBA" id="ARBA00047942"/>
    </source>
</evidence>
<dbReference type="GO" id="GO:0032259">
    <property type="term" value="P:methylation"/>
    <property type="evidence" value="ECO:0007669"/>
    <property type="project" value="UniProtKB-KW"/>
</dbReference>
<dbReference type="EC" id="2.1.1.72" evidence="1"/>
<comment type="caution">
    <text evidence="9">The sequence shown here is derived from an EMBL/GenBank/DDBJ whole genome shotgun (WGS) entry which is preliminary data.</text>
</comment>
<dbReference type="Proteomes" id="UP000284557">
    <property type="component" value="Unassembled WGS sequence"/>
</dbReference>
<keyword evidence="2 9" id="KW-0489">Methyltransferase</keyword>
<reference evidence="9 10" key="1">
    <citation type="submission" date="2018-08" db="EMBL/GenBank/DDBJ databases">
        <title>Linezolid Resistance in Mycobacterium abscessus: MIC Distribution and Comprehensive Investigation of Resistance Mechanisms.</title>
        <authorList>
            <person name="Ye M."/>
            <person name="Xu L."/>
            <person name="Zou Y."/>
            <person name="Li B."/>
            <person name="Guo Q."/>
            <person name="Zhang Y."/>
            <person name="Zhan M."/>
            <person name="Xu B."/>
            <person name="Yu F."/>
            <person name="Zhang Z."/>
            <person name="Chu H."/>
        </authorList>
    </citation>
    <scope>NUCLEOTIDE SEQUENCE [LARGE SCALE GENOMIC DNA]</scope>
    <source>
        <strain evidence="9 10">G143</strain>
    </source>
</reference>
<sequence length="668" mass="74296">MQNKRITATGAGTFTIAPRVRSAWVVLAPAEANWRLRLANERVTESVVREHFAKTNPANGSVLVEEQLTTSPIFARLLKTASKSGGGGSGAPEFFVYEADNQSFLIVIECKASTRNHISPRLKGNLPSSVEDIGRYAVDGILHYMRFLAKKVNVIGIAVSGSADDLRVSTYRQMEKDISAQPLLDRAGNPLAELRPYRDYLELFHHDPAVAAKSLDELLAFSKKLHNFMRDYAKLTEEEKPLVISAILLALKNKQFNAAWHNNDDADLPGELLHALQTTVVKSITDHDRQELMLSAYRFIGTHPELGKMVQLKVRGEPHQRSSPIRYMIERVQTEVVGFIDTYEGVDIMGQFYSEFLRYTGGDGKGLGIVLTPKHLTELFVEIADVTDKDTVIDPCAGTGGFLISAMAAMDRLVGDNETRRSEIRSKQLVGIEQQAKMFALGASNMILRGDGRSNLYRGSCFDLKTQKLASGSSRHHGKPTRGLINPPYSQKGDGQHELDFVRCMLDMLTDDGLGVCVVPMSCAIAPHPSRDKILESHTLLAAMSLPYELFYPVGTITCALLFKAHTPHAVTNRPTWFGLWTDDGFVKTKHRGRRDIDGKWDAIKSQWLDDYKFGREAPGRCVKKIVSAQDEWCAEAYLETDYSAITPDSFDKVIKEYVVFKLLNGAG</sequence>
<organism evidence="9 10">
    <name type="scientific">Mycobacteroides abscessus</name>
    <dbReference type="NCBI Taxonomy" id="36809"/>
    <lineage>
        <taxon>Bacteria</taxon>
        <taxon>Bacillati</taxon>
        <taxon>Actinomycetota</taxon>
        <taxon>Actinomycetes</taxon>
        <taxon>Mycobacteriales</taxon>
        <taxon>Mycobacteriaceae</taxon>
        <taxon>Mycobacteroides</taxon>
    </lineage>
</organism>
<evidence type="ECO:0000256" key="7">
    <source>
        <dbReference type="SAM" id="MobiDB-lite"/>
    </source>
</evidence>
<evidence type="ECO:0000256" key="4">
    <source>
        <dbReference type="ARBA" id="ARBA00022691"/>
    </source>
</evidence>
<dbReference type="AlphaFoldDB" id="A0ABD7HH78"/>
<evidence type="ECO:0000256" key="5">
    <source>
        <dbReference type="ARBA" id="ARBA00022747"/>
    </source>
</evidence>
<dbReference type="GO" id="GO:0009007">
    <property type="term" value="F:site-specific DNA-methyltransferase (adenine-specific) activity"/>
    <property type="evidence" value="ECO:0007669"/>
    <property type="project" value="UniProtKB-EC"/>
</dbReference>
<dbReference type="GO" id="GO:0009307">
    <property type="term" value="P:DNA restriction-modification system"/>
    <property type="evidence" value="ECO:0007669"/>
    <property type="project" value="UniProtKB-KW"/>
</dbReference>
<dbReference type="PRINTS" id="PR00507">
    <property type="entry name" value="N12N6MTFRASE"/>
</dbReference>
<feature type="domain" description="DNA methylase adenine-specific" evidence="8">
    <location>
        <begin position="346"/>
        <end position="578"/>
    </location>
</feature>
<dbReference type="PANTHER" id="PTHR42933">
    <property type="entry name" value="SLR6095 PROTEIN"/>
    <property type="match status" value="1"/>
</dbReference>
<evidence type="ECO:0000259" key="8">
    <source>
        <dbReference type="Pfam" id="PF02384"/>
    </source>
</evidence>